<evidence type="ECO:0000313" key="1">
    <source>
        <dbReference type="EMBL" id="MXV22105.1"/>
    </source>
</evidence>
<feature type="non-terminal residue" evidence="1">
    <location>
        <position position="1"/>
    </location>
</feature>
<reference evidence="1 2" key="1">
    <citation type="submission" date="2019-11" db="EMBL/GenBank/DDBJ databases">
        <title>Genome sequence of Deinococcus xianganensis Y35, AI-2 producing algicidal bacterium, isolated from lake water.</title>
        <authorList>
            <person name="Li Y."/>
        </authorList>
    </citation>
    <scope>NUCLEOTIDE SEQUENCE [LARGE SCALE GENOMIC DNA]</scope>
    <source>
        <strain evidence="1 2">Y35</strain>
    </source>
</reference>
<name>A0A6I4YWV4_9DEIO</name>
<organism evidence="1 2">
    <name type="scientific">Deinococcus xianganensis</name>
    <dbReference type="NCBI Taxonomy" id="1507289"/>
    <lineage>
        <taxon>Bacteria</taxon>
        <taxon>Thermotogati</taxon>
        <taxon>Deinococcota</taxon>
        <taxon>Deinococci</taxon>
        <taxon>Deinococcales</taxon>
        <taxon>Deinococcaceae</taxon>
        <taxon>Deinococcus</taxon>
    </lineage>
</organism>
<gene>
    <name evidence="1" type="ORF">GLX28_21040</name>
</gene>
<comment type="caution">
    <text evidence="1">The sequence shown here is derived from an EMBL/GenBank/DDBJ whole genome shotgun (WGS) entry which is preliminary data.</text>
</comment>
<keyword evidence="2" id="KW-1185">Reference proteome</keyword>
<feature type="non-terminal residue" evidence="1">
    <location>
        <position position="130"/>
    </location>
</feature>
<protein>
    <submittedName>
        <fullName evidence="1">Uncharacterized protein</fullName>
    </submittedName>
</protein>
<accession>A0A6I4YWV4</accession>
<dbReference type="Proteomes" id="UP000430519">
    <property type="component" value="Unassembled WGS sequence"/>
</dbReference>
<sequence>GAFLAVDFVMVPHAGVEMEGVTYHYSGQAHTRLGHQFTSAALVKFGEDPVPLLERFKVSQRLETSQYPYRTATQEMIHTVNACRTAGVPIAGLLLDGEFGRDAAVTFSQETQIAVLIRAKASMTVQFEGE</sequence>
<dbReference type="AlphaFoldDB" id="A0A6I4YWV4"/>
<dbReference type="EMBL" id="WVHK01000228">
    <property type="protein sequence ID" value="MXV22105.1"/>
    <property type="molecule type" value="Genomic_DNA"/>
</dbReference>
<dbReference type="RefSeq" id="WP_160982720.1">
    <property type="nucleotide sequence ID" value="NZ_WVHK01000228.1"/>
</dbReference>
<proteinExistence type="predicted"/>
<evidence type="ECO:0000313" key="2">
    <source>
        <dbReference type="Proteomes" id="UP000430519"/>
    </source>
</evidence>